<feature type="chain" id="PRO_5012463125" description="Lysozyme" evidence="3">
    <location>
        <begin position="23"/>
        <end position="234"/>
    </location>
</feature>
<dbReference type="Pfam" id="PF01183">
    <property type="entry name" value="Glyco_hydro_25"/>
    <property type="match status" value="1"/>
</dbReference>
<evidence type="ECO:0000256" key="2">
    <source>
        <dbReference type="ARBA" id="ARBA00022729"/>
    </source>
</evidence>
<evidence type="ECO:0000313" key="5">
    <source>
        <dbReference type="Proteomes" id="UP000054558"/>
    </source>
</evidence>
<evidence type="ECO:0000256" key="3">
    <source>
        <dbReference type="SAM" id="SignalP"/>
    </source>
</evidence>
<feature type="signal peptide" evidence="3">
    <location>
        <begin position="1"/>
        <end position="22"/>
    </location>
</feature>
<dbReference type="PANTHER" id="PTHR23208">
    <property type="entry name" value="LYSOZYME PROTEIN"/>
    <property type="match status" value="1"/>
</dbReference>
<name>A0A1Y1IF77_KLENI</name>
<dbReference type="GO" id="GO:0016998">
    <property type="term" value="P:cell wall macromolecule catabolic process"/>
    <property type="evidence" value="ECO:0007669"/>
    <property type="project" value="InterPro"/>
</dbReference>
<dbReference type="GO" id="GO:0009253">
    <property type="term" value="P:peptidoglycan catabolic process"/>
    <property type="evidence" value="ECO:0007669"/>
    <property type="project" value="InterPro"/>
</dbReference>
<dbReference type="InterPro" id="IPR017853">
    <property type="entry name" value="GH"/>
</dbReference>
<comment type="similarity">
    <text evidence="1">Belongs to the glycosyl hydrolase 25 family.</text>
</comment>
<dbReference type="PANTHER" id="PTHR23208:SF36">
    <property type="entry name" value="LYSOZYME-RELATED"/>
    <property type="match status" value="1"/>
</dbReference>
<dbReference type="SUPFAM" id="SSF51445">
    <property type="entry name" value="(Trans)glycosidases"/>
    <property type="match status" value="1"/>
</dbReference>
<dbReference type="InterPro" id="IPR051595">
    <property type="entry name" value="GH25_Enzymes"/>
</dbReference>
<dbReference type="STRING" id="105231.A0A1Y1IF77"/>
<dbReference type="GO" id="GO:0007165">
    <property type="term" value="P:signal transduction"/>
    <property type="evidence" value="ECO:0000318"/>
    <property type="project" value="GO_Central"/>
</dbReference>
<evidence type="ECO:0000313" key="4">
    <source>
        <dbReference type="EMBL" id="GAQ86768.1"/>
    </source>
</evidence>
<reference evidence="4 5" key="1">
    <citation type="journal article" date="2014" name="Nat. Commun.">
        <title>Klebsormidium flaccidum genome reveals primary factors for plant terrestrial adaptation.</title>
        <authorList>
            <person name="Hori K."/>
            <person name="Maruyama F."/>
            <person name="Fujisawa T."/>
            <person name="Togashi T."/>
            <person name="Yamamoto N."/>
            <person name="Seo M."/>
            <person name="Sato S."/>
            <person name="Yamada T."/>
            <person name="Mori H."/>
            <person name="Tajima N."/>
            <person name="Moriyama T."/>
            <person name="Ikeuchi M."/>
            <person name="Watanabe M."/>
            <person name="Wada H."/>
            <person name="Kobayashi K."/>
            <person name="Saito M."/>
            <person name="Masuda T."/>
            <person name="Sasaki-Sekimoto Y."/>
            <person name="Mashiguchi K."/>
            <person name="Awai K."/>
            <person name="Shimojima M."/>
            <person name="Masuda S."/>
            <person name="Iwai M."/>
            <person name="Nobusawa T."/>
            <person name="Narise T."/>
            <person name="Kondo S."/>
            <person name="Saito H."/>
            <person name="Sato R."/>
            <person name="Murakawa M."/>
            <person name="Ihara Y."/>
            <person name="Oshima-Yamada Y."/>
            <person name="Ohtaka K."/>
            <person name="Satoh M."/>
            <person name="Sonobe K."/>
            <person name="Ishii M."/>
            <person name="Ohtani R."/>
            <person name="Kanamori-Sato M."/>
            <person name="Honoki R."/>
            <person name="Miyazaki D."/>
            <person name="Mochizuki H."/>
            <person name="Umetsu J."/>
            <person name="Higashi K."/>
            <person name="Shibata D."/>
            <person name="Kamiya Y."/>
            <person name="Sato N."/>
            <person name="Nakamura Y."/>
            <person name="Tabata S."/>
            <person name="Ida S."/>
            <person name="Kurokawa K."/>
            <person name="Ohta H."/>
        </authorList>
    </citation>
    <scope>NUCLEOTIDE SEQUENCE [LARGE SCALE GENOMIC DNA]</scope>
    <source>
        <strain evidence="4 5">NIES-2285</strain>
    </source>
</reference>
<dbReference type="PROSITE" id="PS51904">
    <property type="entry name" value="GLYCOSYL_HYDROL_F25_2"/>
    <property type="match status" value="1"/>
</dbReference>
<keyword evidence="5" id="KW-1185">Reference proteome</keyword>
<dbReference type="EMBL" id="DF237259">
    <property type="protein sequence ID" value="GAQ86768.1"/>
    <property type="molecule type" value="Genomic_DNA"/>
</dbReference>
<gene>
    <name evidence="4" type="ORF">KFL_003100050</name>
</gene>
<protein>
    <recommendedName>
        <fullName evidence="6">Lysozyme</fullName>
    </recommendedName>
</protein>
<dbReference type="InterPro" id="IPR002053">
    <property type="entry name" value="Glyco_hydro_25"/>
</dbReference>
<sequence length="234" mass="24762">MAASSFFLVAALLAVCIPSAVAGLGLDVSSSYSTSSWSCWRNVNSGFNVAIVRAGRSSGTVDPNAAQSLKNAQAAGYAYRHVYIFPCAHSGCPSAASQANNVIDNLRGAGAPFSKVWIDVEGPVGTYWTSSTSTNQQFLINMIGALKGKGLTTAQIGIYTSKSQWPSIMGSADFHSYALWYAHYDGVFDFSDFSSFNGWTTPCMKQYAGNQALGCNGGSTPAADKNYYSSTSCF</sequence>
<organism evidence="4 5">
    <name type="scientific">Klebsormidium nitens</name>
    <name type="common">Green alga</name>
    <name type="synonym">Ulothrix nitens</name>
    <dbReference type="NCBI Taxonomy" id="105231"/>
    <lineage>
        <taxon>Eukaryota</taxon>
        <taxon>Viridiplantae</taxon>
        <taxon>Streptophyta</taxon>
        <taxon>Klebsormidiophyceae</taxon>
        <taxon>Klebsormidiales</taxon>
        <taxon>Klebsormidiaceae</taxon>
        <taxon>Klebsormidium</taxon>
    </lineage>
</organism>
<evidence type="ECO:0008006" key="6">
    <source>
        <dbReference type="Google" id="ProtNLM"/>
    </source>
</evidence>
<dbReference type="Proteomes" id="UP000054558">
    <property type="component" value="Unassembled WGS sequence"/>
</dbReference>
<dbReference type="GO" id="GO:0003796">
    <property type="term" value="F:lysozyme activity"/>
    <property type="evidence" value="ECO:0007669"/>
    <property type="project" value="InterPro"/>
</dbReference>
<dbReference type="OrthoDB" id="2251794at2759"/>
<dbReference type="Gene3D" id="3.20.20.80">
    <property type="entry name" value="Glycosidases"/>
    <property type="match status" value="1"/>
</dbReference>
<dbReference type="OMA" id="YANGNQW"/>
<evidence type="ECO:0000256" key="1">
    <source>
        <dbReference type="ARBA" id="ARBA00010646"/>
    </source>
</evidence>
<proteinExistence type="inferred from homology"/>
<accession>A0A1Y1IF77</accession>
<keyword evidence="2 3" id="KW-0732">Signal</keyword>
<dbReference type="AlphaFoldDB" id="A0A1Y1IF77"/>